<sequence length="661" mass="75201">MNIESGKSTPAIHAGSLWQINPQVNLYFFSEMGSASPFSNPKFASTFNVAKRIILFTSPILSHLALPLDDKIKFFASKIDLSEEELTKLLQTMPRALGEITSRSILEAAELDKFESASEKALALVTTAIRLLLPTVSASEHIKERIDHKNQTLSYLFNEEELTLSSKHQDFLAELSSFALLALCKNEASLEFIKNILNTLRAASALGLTPSDLSQTVNTPPNLVESLEPYAKKIWGEEWQDTLTRYNKTMMGMQEDVLERLTERIEGVIAQGERSLLMIPEFDPQSVLLKLKEKNIEMVGPIRESIKPRGYLFQIEKAGQVVGHFLGSYHLTPNWILESFNSKIEDAFLKSDVLAVEIDVTKQEHKEALELATLKRWEKNPFFESREERQEFLSFLGERGIQIVDEKIPDRLLHHKLAEIIGSKEGIESGIDLKFIERAKMREMEIIDLESMDMHLQQIQLLEQEETKFNEATRLEIQLSRSAQNIHAHRVTNLREWAKTLIESQVSADVINFLMPQEAFAKAGLQWPPSQITESTIKIALDYFDSEINQEMRRQRNLKFESLLKKLRDSIHSIKTGVALNWELGFIGLLEAELKNTSQEIKECTNTRNMEMALTVSRLVRSGKKPFAIAGALHFAGEGSVIKNMERMGYKITQIICEEPR</sequence>
<dbReference type="Pfam" id="PF01963">
    <property type="entry name" value="TraB_PrgY_gumN"/>
    <property type="match status" value="2"/>
</dbReference>
<gene>
    <name evidence="1" type="ORF">ELAC_0414</name>
</gene>
<accession>A0A0H5DNI0</accession>
<name>A0A0H5DNI0_9BACT</name>
<proteinExistence type="predicted"/>
<evidence type="ECO:0000313" key="1">
    <source>
        <dbReference type="EMBL" id="CRX37772.1"/>
    </source>
</evidence>
<protein>
    <submittedName>
        <fullName evidence="1">TraB family protein</fullName>
    </submittedName>
</protein>
<keyword evidence="2" id="KW-1185">Reference proteome</keyword>
<reference evidence="2" key="1">
    <citation type="submission" date="2015-06" db="EMBL/GenBank/DDBJ databases">
        <authorList>
            <person name="Bertelli C."/>
        </authorList>
    </citation>
    <scope>NUCLEOTIDE SEQUENCE [LARGE SCALE GENOMIC DNA]</scope>
    <source>
        <strain evidence="2">CRIB-30</strain>
    </source>
</reference>
<dbReference type="AlphaFoldDB" id="A0A0H5DNI0"/>
<dbReference type="InterPro" id="IPR002816">
    <property type="entry name" value="TraB/PrgY/GumN_fam"/>
</dbReference>
<dbReference type="Proteomes" id="UP000220251">
    <property type="component" value="Unassembled WGS sequence"/>
</dbReference>
<organism evidence="1 2">
    <name type="scientific">Estrella lausannensis</name>
    <dbReference type="NCBI Taxonomy" id="483423"/>
    <lineage>
        <taxon>Bacteria</taxon>
        <taxon>Pseudomonadati</taxon>
        <taxon>Chlamydiota</taxon>
        <taxon>Chlamydiia</taxon>
        <taxon>Parachlamydiales</taxon>
        <taxon>Candidatus Criblamydiaceae</taxon>
        <taxon>Estrella</taxon>
    </lineage>
</organism>
<evidence type="ECO:0000313" key="2">
    <source>
        <dbReference type="Proteomes" id="UP000220251"/>
    </source>
</evidence>
<dbReference type="EMBL" id="CWGJ01000006">
    <property type="protein sequence ID" value="CRX37772.1"/>
    <property type="molecule type" value="Genomic_DNA"/>
</dbReference>